<dbReference type="Gene3D" id="4.10.260.20">
    <property type="entry name" value="Iron hydrogenase, small subunit"/>
    <property type="match status" value="1"/>
</dbReference>
<dbReference type="GO" id="GO:0051536">
    <property type="term" value="F:iron-sulfur cluster binding"/>
    <property type="evidence" value="ECO:0007669"/>
    <property type="project" value="UniProtKB-KW"/>
</dbReference>
<keyword evidence="1" id="KW-0479">Metal-binding</keyword>
<dbReference type="PROSITE" id="PS51257">
    <property type="entry name" value="PROKAR_LIPOPROTEIN"/>
    <property type="match status" value="1"/>
</dbReference>
<reference evidence="5 6" key="1">
    <citation type="submission" date="2019-03" db="EMBL/GenBank/DDBJ databases">
        <title>Genomic Encyclopedia of Type Strains, Phase IV (KMG-IV): sequencing the most valuable type-strain genomes for metagenomic binning, comparative biology and taxonomic classification.</title>
        <authorList>
            <person name="Goeker M."/>
        </authorList>
    </citation>
    <scope>NUCLEOTIDE SEQUENCE [LARGE SCALE GENOMIC DNA]</scope>
    <source>
        <strain evidence="5 6">DSM 15969</strain>
    </source>
</reference>
<evidence type="ECO:0000313" key="5">
    <source>
        <dbReference type="EMBL" id="TCL35023.1"/>
    </source>
</evidence>
<dbReference type="PROSITE" id="PS51379">
    <property type="entry name" value="4FE4S_FER_2"/>
    <property type="match status" value="2"/>
</dbReference>
<feature type="domain" description="4Fe-4S ferredoxin-type" evidence="4">
    <location>
        <begin position="100"/>
        <end position="130"/>
    </location>
</feature>
<dbReference type="Gene3D" id="3.40.50.1780">
    <property type="match status" value="1"/>
</dbReference>
<dbReference type="OrthoDB" id="9805142at2"/>
<name>A0A4R1PUU9_9FIRM</name>
<dbReference type="GO" id="GO:0008901">
    <property type="term" value="F:ferredoxin hydrogenase activity"/>
    <property type="evidence" value="ECO:0007669"/>
    <property type="project" value="InterPro"/>
</dbReference>
<accession>A0A4R1PUU9</accession>
<dbReference type="InterPro" id="IPR050340">
    <property type="entry name" value="Cytosolic_Fe-S_CAF"/>
</dbReference>
<gene>
    <name evidence="5" type="ORF">EV210_11439</name>
</gene>
<dbReference type="RefSeq" id="WP_132082736.1">
    <property type="nucleotide sequence ID" value="NZ_SLUI01000014.1"/>
</dbReference>
<dbReference type="InterPro" id="IPR009016">
    <property type="entry name" value="Fe_hydrogenase"/>
</dbReference>
<dbReference type="InterPro" id="IPR036991">
    <property type="entry name" value="Fe_hydrogenase_ssu_sf"/>
</dbReference>
<keyword evidence="6" id="KW-1185">Reference proteome</keyword>
<comment type="caution">
    <text evidence="5">The sequence shown here is derived from an EMBL/GenBank/DDBJ whole genome shotgun (WGS) entry which is preliminary data.</text>
</comment>
<proteinExistence type="predicted"/>
<dbReference type="SUPFAM" id="SSF54862">
    <property type="entry name" value="4Fe-4S ferredoxins"/>
    <property type="match status" value="1"/>
</dbReference>
<organism evidence="5 6">
    <name type="scientific">Anaerospora hongkongensis</name>
    <dbReference type="NCBI Taxonomy" id="244830"/>
    <lineage>
        <taxon>Bacteria</taxon>
        <taxon>Bacillati</taxon>
        <taxon>Bacillota</taxon>
        <taxon>Negativicutes</taxon>
        <taxon>Selenomonadales</taxon>
        <taxon>Sporomusaceae</taxon>
        <taxon>Anaerospora</taxon>
    </lineage>
</organism>
<sequence>MTTGAEKTKVIGRRNFLKLLGSGSALGVAASIAGCSSDPAGGKGWMPKQYQVAASWPVQVKGRIPIDPDNPSIMRDDRKCILCGQCLEACEKVQSVYGYYELPIKKEIVCVDCGQCSLWCPTAAITERDDIDKVSKALEDKALHVVVQTAPATRVALGEEFGLAPGSLVEGKQVAALKKLGFDTVFDTNYSADLTIMEEGTELLKRVQGMPGHPLPQFTSCSPGWVKFCEYYYPELIGNLSTAKSPQQMLGALIKTYYAAEKGIDPAKIISVAIMPCTAKKFECARPEMNAAGQLHGKPEIRDVDFVLTTRELARLMKAKNIDLNELTDAPYDRLMGESTGAGVIFGATGGVMEAAVRSAYYLATKQDPPESLLNLTPVRGLAGVKEAQVTLPGVGAINVAVCHGLKNARIILDEIKAGKTRWHFIEFMSCPGGCIGGGGQPRTSLPPSDEIRQARIASLYRLDSNVYKKRLSYKNEEIQQVYQTYLDYPMSQKAEQLLHTHYTDRSGELTIKRRLVQRTAGGERNG</sequence>
<dbReference type="Gene3D" id="3.40.950.10">
    <property type="entry name" value="Fe-only Hydrogenase (Larger Subunit), Chain L, domain 3"/>
    <property type="match status" value="1"/>
</dbReference>
<dbReference type="PROSITE" id="PS00198">
    <property type="entry name" value="4FE4S_FER_1"/>
    <property type="match status" value="2"/>
</dbReference>
<dbReference type="SUPFAM" id="SSF53920">
    <property type="entry name" value="Fe-only hydrogenase"/>
    <property type="match status" value="1"/>
</dbReference>
<dbReference type="Gene3D" id="3.30.70.20">
    <property type="match status" value="1"/>
</dbReference>
<protein>
    <submittedName>
        <fullName evidence="5">Iron-only hydrogenase group A</fullName>
    </submittedName>
</protein>
<evidence type="ECO:0000256" key="1">
    <source>
        <dbReference type="ARBA" id="ARBA00022723"/>
    </source>
</evidence>
<dbReference type="Pfam" id="PF02256">
    <property type="entry name" value="Fe_hyd_SSU"/>
    <property type="match status" value="1"/>
</dbReference>
<dbReference type="InterPro" id="IPR003149">
    <property type="entry name" value="Fe_hydrogenase_ssu"/>
</dbReference>
<evidence type="ECO:0000259" key="4">
    <source>
        <dbReference type="PROSITE" id="PS51379"/>
    </source>
</evidence>
<keyword evidence="3" id="KW-0411">Iron-sulfur</keyword>
<feature type="domain" description="4Fe-4S ferredoxin-type" evidence="4">
    <location>
        <begin position="71"/>
        <end position="90"/>
    </location>
</feature>
<dbReference type="Proteomes" id="UP000295063">
    <property type="component" value="Unassembled WGS sequence"/>
</dbReference>
<dbReference type="PANTHER" id="PTHR11615">
    <property type="entry name" value="NITRATE, FORMATE, IRON DEHYDROGENASE"/>
    <property type="match status" value="1"/>
</dbReference>
<dbReference type="InterPro" id="IPR017896">
    <property type="entry name" value="4Fe4S_Fe-S-bd"/>
</dbReference>
<dbReference type="NCBIfam" id="TIGR02512">
    <property type="entry name" value="FeFe_hydrog_A"/>
    <property type="match status" value="1"/>
</dbReference>
<dbReference type="InterPro" id="IPR013352">
    <property type="entry name" value="Fe_hydrogenase_subset"/>
</dbReference>
<dbReference type="InterPro" id="IPR004108">
    <property type="entry name" value="Fe_hydrogenase_lsu_C"/>
</dbReference>
<dbReference type="Pfam" id="PF02906">
    <property type="entry name" value="Fe_hyd_lg_C"/>
    <property type="match status" value="1"/>
</dbReference>
<keyword evidence="2" id="KW-0408">Iron</keyword>
<evidence type="ECO:0000256" key="3">
    <source>
        <dbReference type="ARBA" id="ARBA00023014"/>
    </source>
</evidence>
<dbReference type="InterPro" id="IPR017900">
    <property type="entry name" value="4Fe4S_Fe_S_CS"/>
</dbReference>
<dbReference type="GO" id="GO:0005506">
    <property type="term" value="F:iron ion binding"/>
    <property type="evidence" value="ECO:0007669"/>
    <property type="project" value="InterPro"/>
</dbReference>
<evidence type="ECO:0000313" key="6">
    <source>
        <dbReference type="Proteomes" id="UP000295063"/>
    </source>
</evidence>
<dbReference type="AlphaFoldDB" id="A0A4R1PUU9"/>
<dbReference type="EMBL" id="SLUI01000014">
    <property type="protein sequence ID" value="TCL35023.1"/>
    <property type="molecule type" value="Genomic_DNA"/>
</dbReference>
<evidence type="ECO:0000256" key="2">
    <source>
        <dbReference type="ARBA" id="ARBA00023004"/>
    </source>
</evidence>
<dbReference type="SMART" id="SM00902">
    <property type="entry name" value="Fe_hyd_SSU"/>
    <property type="match status" value="1"/>
</dbReference>